<feature type="transmembrane region" description="Helical" evidence="2">
    <location>
        <begin position="1206"/>
        <end position="1224"/>
    </location>
</feature>
<dbReference type="PRINTS" id="PR00702">
    <property type="entry name" value="ACRIFLAVINRP"/>
</dbReference>
<dbReference type="KEGG" id="ttf:THTE_3774"/>
<keyword evidence="2" id="KW-0472">Membrane</keyword>
<organism evidence="3 4">
    <name type="scientific">Thermogutta terrifontis</name>
    <dbReference type="NCBI Taxonomy" id="1331910"/>
    <lineage>
        <taxon>Bacteria</taxon>
        <taxon>Pseudomonadati</taxon>
        <taxon>Planctomycetota</taxon>
        <taxon>Planctomycetia</taxon>
        <taxon>Pirellulales</taxon>
        <taxon>Thermoguttaceae</taxon>
        <taxon>Thermogutta</taxon>
    </lineage>
</organism>
<sequence>MNDNNIPFTSKFIDTIIRFTLDNKLVVFLIITAIVVWGLAVMPFDINLPWLPRSPIPVDAFPDIGENQQIVIAEWPGRTPQDVEDQVTYPLTVSLLGVPGVKTIRSSSYFGFSMVYVIFRDDVDFYWARSRILERLPVAQKSLPPGVNATLGPDATALGQVFWYTLEGRDPKTGQPVPGWDPEELRSIQDWQVRYALQSVEGVAEVASVGGFVREYQVDVDPEQLAHYGVTLEQVLDTVRRSNLDVGARTIEINGVDYMIRSRGFIRSVEDLENAVIKTYREVPILVKNVARVTLGPAMRRGVLNKGGAEAVGGVVVVRYGENPMEVIKRVKQKIAEIAPGLPRKKLSDGRISQVTIVPFYDRTQLIQETLGTLSDALRQQVIVTIIVVLIMVNHFRSSFLISSLLPMAVLMSFIGMKLFHVDSNLMSLAGIAIAIGTMVDMGIILTENMLKHLDEAPPDEPRKEVIFRAASEVGRPVLTAISTTVLGFLPVFVMTGPEGKMFRPLAYTKTFALIASVIIALTLLPPLAHILFSVRKPTRWLRLAAAGIVLVGSVIAGANLGWWLVVVGMAWAGGFLVAEFAPPWEFRYRQFLTLLAAAVAISILAADWLPLGPGKGLTRNIILAGGVITGLLAVFLVFQKCYSVFLRFFLRHKLIFYLFPVSSLLLGACIWLGFERVFAFVPNILGRMGIARERVLEDPIWVWARHEFPGLGREFMPPLDEGSFLLMPTAMPHAALAQAQDYLEKQVKLVSSIPEVDVVVGKIGRVDSALDPAPISMIETVITYKPEYIVDTNGRRLTFKAIEKNGRLEFIRDSQGNLIPDPRGWPYRQWRPEIRSADDLWREIERTARLPGLTAAPKLQPIAARIVMLQTGIRAAMAARIRGNNLDDIYKVALQVENILKEAPGVDPKTVFADRMIASPYLEIVPRREDLARYGVKMEEFQYLIETAVGGEPLTTTVEGRERYPVRVRYLRERRDSIEELKRILVTTATGAQVPLELLADIHYVQGPMEIRSEDTKLVGYVIFDKQPGYAEVDVVEACQRLLRQKLESGELVLPPGTEMPTFIGSYQNQVRSARTLAVVIPLTFFIIFLILYFQFRNVLTTFIVFSGVLVAASGGFLLLYLYAQPWFADFSVFGVNLRDLFQMRTLNLSVAVWVGFIALWGIATDDGVVIASYLDQSFAVRKPRTVEEIREATVAAGLRRIRPCLMTTATTVLALLPVLTSVGRGSDVMVPIAIPSFGGMLIELMTLFVVPVSYCLMKEISLKMAHMIRFEKESAEQENVNGENNSTVGNQQEVGP</sequence>
<dbReference type="Gene3D" id="3.30.70.1440">
    <property type="entry name" value="Multidrug efflux transporter AcrB pore domain"/>
    <property type="match status" value="1"/>
</dbReference>
<gene>
    <name evidence="3" type="ORF">THTE_3774</name>
</gene>
<feature type="transmembrane region" description="Helical" evidence="2">
    <location>
        <begin position="622"/>
        <end position="643"/>
    </location>
</feature>
<dbReference type="InterPro" id="IPR001036">
    <property type="entry name" value="Acrflvin-R"/>
</dbReference>
<feature type="transmembrane region" description="Helical" evidence="2">
    <location>
        <begin position="426"/>
        <end position="446"/>
    </location>
</feature>
<dbReference type="RefSeq" id="WP_095416174.1">
    <property type="nucleotide sequence ID" value="NZ_CP018477.1"/>
</dbReference>
<feature type="transmembrane region" description="Helical" evidence="2">
    <location>
        <begin position="593"/>
        <end position="610"/>
    </location>
</feature>
<dbReference type="OrthoDB" id="219750at2"/>
<dbReference type="Gene3D" id="1.20.1640.10">
    <property type="entry name" value="Multidrug efflux transporter AcrB transmembrane domain"/>
    <property type="match status" value="3"/>
</dbReference>
<dbReference type="SUPFAM" id="SSF82866">
    <property type="entry name" value="Multidrug efflux transporter AcrB transmembrane domain"/>
    <property type="match status" value="2"/>
</dbReference>
<feature type="transmembrane region" description="Helical" evidence="2">
    <location>
        <begin position="1078"/>
        <end position="1097"/>
    </location>
</feature>
<feature type="transmembrane region" description="Helical" evidence="2">
    <location>
        <begin position="400"/>
        <end position="420"/>
    </location>
</feature>
<dbReference type="Gene3D" id="3.30.70.1430">
    <property type="entry name" value="Multidrug efflux transporter AcrB pore domain"/>
    <property type="match status" value="2"/>
</dbReference>
<feature type="transmembrane region" description="Helical" evidence="2">
    <location>
        <begin position="25"/>
        <end position="44"/>
    </location>
</feature>
<name>A0A286RK75_9BACT</name>
<dbReference type="SUPFAM" id="SSF82693">
    <property type="entry name" value="Multidrug efflux transporter AcrB pore domain, PN1, PN2, PC1 and PC2 subdomains"/>
    <property type="match status" value="2"/>
</dbReference>
<dbReference type="GO" id="GO:0042910">
    <property type="term" value="F:xenobiotic transmembrane transporter activity"/>
    <property type="evidence" value="ECO:0007669"/>
    <property type="project" value="TreeGrafter"/>
</dbReference>
<feature type="transmembrane region" description="Helical" evidence="2">
    <location>
        <begin position="1152"/>
        <end position="1176"/>
    </location>
</feature>
<dbReference type="Gene3D" id="3.30.70.1320">
    <property type="entry name" value="Multidrug efflux transporter AcrB pore domain like"/>
    <property type="match status" value="1"/>
</dbReference>
<feature type="region of interest" description="Disordered" evidence="1">
    <location>
        <begin position="1276"/>
        <end position="1298"/>
    </location>
</feature>
<feature type="transmembrane region" description="Helical" evidence="2">
    <location>
        <begin position="1104"/>
        <end position="1125"/>
    </location>
</feature>
<dbReference type="Gene3D" id="3.30.2090.10">
    <property type="entry name" value="Multidrug efflux transporter AcrB TolC docking domain, DN and DC subdomains"/>
    <property type="match status" value="2"/>
</dbReference>
<feature type="transmembrane region" description="Helical" evidence="2">
    <location>
        <begin position="377"/>
        <end position="393"/>
    </location>
</feature>
<dbReference type="SUPFAM" id="SSF82714">
    <property type="entry name" value="Multidrug efflux transporter AcrB TolC docking domain, DN and DC subdomains"/>
    <property type="match status" value="2"/>
</dbReference>
<dbReference type="GO" id="GO:0005886">
    <property type="term" value="C:plasma membrane"/>
    <property type="evidence" value="ECO:0007669"/>
    <property type="project" value="TreeGrafter"/>
</dbReference>
<proteinExistence type="predicted"/>
<dbReference type="InterPro" id="IPR027463">
    <property type="entry name" value="AcrB_DN_DC_subdom"/>
</dbReference>
<feature type="transmembrane region" description="Helical" evidence="2">
    <location>
        <begin position="1230"/>
        <end position="1259"/>
    </location>
</feature>
<dbReference type="EMBL" id="CP018477">
    <property type="protein sequence ID" value="ASV76375.1"/>
    <property type="molecule type" value="Genomic_DNA"/>
</dbReference>
<feature type="transmembrane region" description="Helical" evidence="2">
    <location>
        <begin position="507"/>
        <end position="529"/>
    </location>
</feature>
<feature type="transmembrane region" description="Helical" evidence="2">
    <location>
        <begin position="478"/>
        <end position="495"/>
    </location>
</feature>
<feature type="compositionally biased region" description="Polar residues" evidence="1">
    <location>
        <begin position="1279"/>
        <end position="1298"/>
    </location>
</feature>
<dbReference type="Proteomes" id="UP000215086">
    <property type="component" value="Chromosome"/>
</dbReference>
<feature type="transmembrane region" description="Helical" evidence="2">
    <location>
        <begin position="655"/>
        <end position="675"/>
    </location>
</feature>
<dbReference type="PANTHER" id="PTHR32063">
    <property type="match status" value="1"/>
</dbReference>
<accession>A0A286RK75</accession>
<keyword evidence="2" id="KW-0812">Transmembrane</keyword>
<feature type="transmembrane region" description="Helical" evidence="2">
    <location>
        <begin position="541"/>
        <end position="557"/>
    </location>
</feature>
<evidence type="ECO:0000313" key="3">
    <source>
        <dbReference type="EMBL" id="ASV76375.1"/>
    </source>
</evidence>
<evidence type="ECO:0000256" key="2">
    <source>
        <dbReference type="SAM" id="Phobius"/>
    </source>
</evidence>
<feature type="transmembrane region" description="Helical" evidence="2">
    <location>
        <begin position="563"/>
        <end position="581"/>
    </location>
</feature>
<dbReference type="Pfam" id="PF00873">
    <property type="entry name" value="ACR_tran"/>
    <property type="match status" value="3"/>
</dbReference>
<evidence type="ECO:0000256" key="1">
    <source>
        <dbReference type="SAM" id="MobiDB-lite"/>
    </source>
</evidence>
<protein>
    <submittedName>
        <fullName evidence="3">Cobalt-zinc-cadmium resistance protein CzcA, Cation efflux system protein CusA</fullName>
    </submittedName>
</protein>
<reference evidence="3 4" key="1">
    <citation type="journal article" name="Front. Microbiol.">
        <title>Sugar Metabolism of the First Thermophilic Planctomycete Thermogutta terrifontis: Comparative Genomic and Transcriptomic Approaches.</title>
        <authorList>
            <person name="Elcheninov A.G."/>
            <person name="Menzel P."/>
            <person name="Gudbergsdottir S.R."/>
            <person name="Slesarev A.I."/>
            <person name="Kadnikov V.V."/>
            <person name="Krogh A."/>
            <person name="Bonch-Osmolovskaya E.A."/>
            <person name="Peng X."/>
            <person name="Kublanov I.V."/>
        </authorList>
    </citation>
    <scope>NUCLEOTIDE SEQUENCE [LARGE SCALE GENOMIC DNA]</scope>
    <source>
        <strain evidence="3 4">R1</strain>
    </source>
</reference>
<dbReference type="PANTHER" id="PTHR32063:SF19">
    <property type="entry name" value="CATION EFFLUX SYSTEM PROTEIN CUSA"/>
    <property type="match status" value="1"/>
</dbReference>
<evidence type="ECO:0000313" key="4">
    <source>
        <dbReference type="Proteomes" id="UP000215086"/>
    </source>
</evidence>
<keyword evidence="2" id="KW-1133">Transmembrane helix</keyword>
<keyword evidence="4" id="KW-1185">Reference proteome</keyword>